<dbReference type="InterPro" id="IPR036513">
    <property type="entry name" value="STAS_dom_sf"/>
</dbReference>
<evidence type="ECO:0000256" key="4">
    <source>
        <dbReference type="ARBA" id="ARBA00023136"/>
    </source>
</evidence>
<keyword evidence="8" id="KW-1185">Reference proteome</keyword>
<dbReference type="OrthoDB" id="9769739at2"/>
<dbReference type="InterPro" id="IPR002645">
    <property type="entry name" value="STAS_dom"/>
</dbReference>
<dbReference type="RefSeq" id="WP_098459655.1">
    <property type="nucleotide sequence ID" value="NZ_PDJC01000001.1"/>
</dbReference>
<sequence length="581" mass="60131">MSRADASGWRRWLPGLGVLLRYDRSWLRGDLLAGITVAAYLIPQVMAYAEIIGLPPQVGLWAVVAPVILYAVLGTSRQLSVGPESTTALLTAAAILALGGTDPSRRAGLAALVAVAVGVVCLIGAVARLGFLASLLSRPVLVGYLAGIGLLMVISQYGNLTGLAIGGANPWSQTASLLGQLGAVHVPTVILGLSVAVVLFVLRRWAPSWPGPLLVMLASAALVGLTPVGSLGLAVVGTLPQTPPGWALPDVTSVGVLPLIQAALGVSVVAYSDVILTGRAFAARREERIDANAELLALGAANLANGFLGGIPVSSSASRTVIGDSAGSRTQLHSLVAAATVVLAIFFLSPVLAAFPQAALAGLVVYAGLRLVDLAELRRIAAFRLSELVLALVTMAAVLVVGLLNGIAIAVALSLLDLIRRIAHPHDGVLGYVPGLAGMHDIDDYPDAAQVPGLVVYRYDSPLFFANADDFLTRALAGVDRAPAPPQWFLLNAEANVEIDLTALDALEQLRATLTERGIVFAMARVKMELRDQLNVGGFLDRVGADRIFPTLPTAVAAFTAWCEAGSSGPPGRAATPAEPQ</sequence>
<comment type="subcellular location">
    <subcellularLocation>
        <location evidence="1">Membrane</location>
        <topology evidence="1">Multi-pass membrane protein</topology>
    </subcellularLocation>
</comment>
<dbReference type="GO" id="GO:0016020">
    <property type="term" value="C:membrane"/>
    <property type="evidence" value="ECO:0007669"/>
    <property type="project" value="UniProtKB-SubCell"/>
</dbReference>
<feature type="transmembrane region" description="Helical" evidence="5">
    <location>
        <begin position="214"/>
        <end position="236"/>
    </location>
</feature>
<protein>
    <submittedName>
        <fullName evidence="7">SulP family sulfate permease</fullName>
    </submittedName>
</protein>
<feature type="transmembrane region" description="Helical" evidence="5">
    <location>
        <begin position="335"/>
        <end position="368"/>
    </location>
</feature>
<dbReference type="EMBL" id="PDJC01000001">
    <property type="protein sequence ID" value="PFG16082.1"/>
    <property type="molecule type" value="Genomic_DNA"/>
</dbReference>
<feature type="transmembrane region" description="Helical" evidence="5">
    <location>
        <begin position="139"/>
        <end position="157"/>
    </location>
</feature>
<dbReference type="SUPFAM" id="SSF52091">
    <property type="entry name" value="SpoIIaa-like"/>
    <property type="match status" value="1"/>
</dbReference>
<dbReference type="Pfam" id="PF01740">
    <property type="entry name" value="STAS"/>
    <property type="match status" value="1"/>
</dbReference>
<name>A0A2A9CR45_9ACTN</name>
<dbReference type="CDD" id="cd07042">
    <property type="entry name" value="STAS_SulP_like_sulfate_transporter"/>
    <property type="match status" value="1"/>
</dbReference>
<comment type="caution">
    <text evidence="7">The sequence shown here is derived from an EMBL/GenBank/DDBJ whole genome shotgun (WGS) entry which is preliminary data.</text>
</comment>
<proteinExistence type="predicted"/>
<accession>A0A2A9CR45</accession>
<organism evidence="7 8">
    <name type="scientific">Propionicimonas paludicola</name>
    <dbReference type="NCBI Taxonomy" id="185243"/>
    <lineage>
        <taxon>Bacteria</taxon>
        <taxon>Bacillati</taxon>
        <taxon>Actinomycetota</taxon>
        <taxon>Actinomycetes</taxon>
        <taxon>Propionibacteriales</taxon>
        <taxon>Nocardioidaceae</taxon>
        <taxon>Propionicimonas</taxon>
    </lineage>
</organism>
<dbReference type="Gene3D" id="3.30.750.24">
    <property type="entry name" value="STAS domain"/>
    <property type="match status" value="1"/>
</dbReference>
<keyword evidence="2 5" id="KW-0812">Transmembrane</keyword>
<dbReference type="Proteomes" id="UP000226079">
    <property type="component" value="Unassembled WGS sequence"/>
</dbReference>
<dbReference type="InterPro" id="IPR001902">
    <property type="entry name" value="SLC26A/SulP_fam"/>
</dbReference>
<dbReference type="Pfam" id="PF00916">
    <property type="entry name" value="Sulfate_transp"/>
    <property type="match status" value="1"/>
</dbReference>
<keyword evidence="4 5" id="KW-0472">Membrane</keyword>
<feature type="transmembrane region" description="Helical" evidence="5">
    <location>
        <begin position="54"/>
        <end position="73"/>
    </location>
</feature>
<evidence type="ECO:0000256" key="1">
    <source>
        <dbReference type="ARBA" id="ARBA00004141"/>
    </source>
</evidence>
<feature type="transmembrane region" description="Helical" evidence="5">
    <location>
        <begin position="177"/>
        <end position="202"/>
    </location>
</feature>
<dbReference type="PROSITE" id="PS50801">
    <property type="entry name" value="STAS"/>
    <property type="match status" value="1"/>
</dbReference>
<evidence type="ECO:0000259" key="6">
    <source>
        <dbReference type="PROSITE" id="PS50801"/>
    </source>
</evidence>
<feature type="transmembrane region" description="Helical" evidence="5">
    <location>
        <begin position="85"/>
        <end position="101"/>
    </location>
</feature>
<feature type="transmembrane region" description="Helical" evidence="5">
    <location>
        <begin position="31"/>
        <end position="48"/>
    </location>
</feature>
<reference evidence="7 8" key="1">
    <citation type="submission" date="2017-10" db="EMBL/GenBank/DDBJ databases">
        <title>Sequencing the genomes of 1000 actinobacteria strains.</title>
        <authorList>
            <person name="Klenk H.-P."/>
        </authorList>
    </citation>
    <scope>NUCLEOTIDE SEQUENCE [LARGE SCALE GENOMIC DNA]</scope>
    <source>
        <strain evidence="7 8">DSM 15597</strain>
    </source>
</reference>
<dbReference type="InterPro" id="IPR011547">
    <property type="entry name" value="SLC26A/SulP_dom"/>
</dbReference>
<evidence type="ECO:0000313" key="7">
    <source>
        <dbReference type="EMBL" id="PFG16082.1"/>
    </source>
</evidence>
<feature type="transmembrane region" description="Helical" evidence="5">
    <location>
        <begin position="256"/>
        <end position="276"/>
    </location>
</feature>
<gene>
    <name evidence="7" type="ORF">ATK74_0612</name>
</gene>
<dbReference type="AlphaFoldDB" id="A0A2A9CR45"/>
<feature type="domain" description="STAS" evidence="6">
    <location>
        <begin position="444"/>
        <end position="559"/>
    </location>
</feature>
<dbReference type="GO" id="GO:0055085">
    <property type="term" value="P:transmembrane transport"/>
    <property type="evidence" value="ECO:0007669"/>
    <property type="project" value="InterPro"/>
</dbReference>
<evidence type="ECO:0000256" key="2">
    <source>
        <dbReference type="ARBA" id="ARBA00022692"/>
    </source>
</evidence>
<evidence type="ECO:0000256" key="3">
    <source>
        <dbReference type="ARBA" id="ARBA00022989"/>
    </source>
</evidence>
<feature type="transmembrane region" description="Helical" evidence="5">
    <location>
        <begin position="107"/>
        <end position="127"/>
    </location>
</feature>
<dbReference type="PANTHER" id="PTHR11814">
    <property type="entry name" value="SULFATE TRANSPORTER"/>
    <property type="match status" value="1"/>
</dbReference>
<evidence type="ECO:0000256" key="5">
    <source>
        <dbReference type="SAM" id="Phobius"/>
    </source>
</evidence>
<evidence type="ECO:0000313" key="8">
    <source>
        <dbReference type="Proteomes" id="UP000226079"/>
    </source>
</evidence>
<keyword evidence="3 5" id="KW-1133">Transmembrane helix</keyword>
<dbReference type="NCBIfam" id="TIGR00815">
    <property type="entry name" value="sulP"/>
    <property type="match status" value="1"/>
</dbReference>
<feature type="transmembrane region" description="Helical" evidence="5">
    <location>
        <begin position="388"/>
        <end position="416"/>
    </location>
</feature>